<dbReference type="RefSeq" id="XP_004034592.1">
    <property type="nucleotide sequence ID" value="XM_004034544.1"/>
</dbReference>
<dbReference type="EMBL" id="GL983915">
    <property type="protein sequence ID" value="EGR31106.1"/>
    <property type="molecule type" value="Genomic_DNA"/>
</dbReference>
<evidence type="ECO:0000256" key="5">
    <source>
        <dbReference type="ARBA" id="ARBA00048340"/>
    </source>
</evidence>
<evidence type="ECO:0000256" key="3">
    <source>
        <dbReference type="ARBA" id="ARBA00026117"/>
    </source>
</evidence>
<name>G0QUI6_ICHMU</name>
<dbReference type="Pfam" id="PF13561">
    <property type="entry name" value="adh_short_C2"/>
    <property type="match status" value="1"/>
</dbReference>
<dbReference type="FunFam" id="3.40.50.720:FF:000084">
    <property type="entry name" value="Short-chain dehydrogenase reductase"/>
    <property type="match status" value="1"/>
</dbReference>
<comment type="catalytic activity">
    <reaction evidence="5">
        <text>a (2E,4Z)-dienoyl-CoA + NADPH + H(+) = a 4,5-saturated-(3E)-enoyl-CoA + NADP(+)</text>
        <dbReference type="Rhea" id="RHEA:61892"/>
        <dbReference type="ChEBI" id="CHEBI:15378"/>
        <dbReference type="ChEBI" id="CHEBI:57783"/>
        <dbReference type="ChEBI" id="CHEBI:58349"/>
        <dbReference type="ChEBI" id="CHEBI:85099"/>
        <dbReference type="ChEBI" id="CHEBI:85493"/>
        <dbReference type="EC" id="1.3.1.124"/>
    </reaction>
</comment>
<evidence type="ECO:0000313" key="7">
    <source>
        <dbReference type="Proteomes" id="UP000008983"/>
    </source>
</evidence>
<evidence type="ECO:0000256" key="2">
    <source>
        <dbReference type="ARBA" id="ARBA00023002"/>
    </source>
</evidence>
<dbReference type="PANTHER" id="PTHR43296">
    <property type="entry name" value="PEROXISOMAL 2,4-DIENOYL-COA REDUCTASE"/>
    <property type="match status" value="1"/>
</dbReference>
<dbReference type="Proteomes" id="UP000008983">
    <property type="component" value="Unassembled WGS sequence"/>
</dbReference>
<dbReference type="GO" id="GO:0005777">
    <property type="term" value="C:peroxisome"/>
    <property type="evidence" value="ECO:0007669"/>
    <property type="project" value="TreeGrafter"/>
</dbReference>
<dbReference type="PRINTS" id="PR00080">
    <property type="entry name" value="SDRFAMILY"/>
</dbReference>
<sequence length="277" mass="29723">MSIFQQNLFTKKVVLVTGGATGICYIIAQQFLKHGATVCIMSRKQKNINEAIELLKKEANSNLIYGTTCDVRKLEEIEKAVEFFIQKAGNIDILVNGAAGNFLIPFEKLSPNAFRTVIDIDLLGTFLVSKVVYSKCFKGKGGNIINISALLQICGVALQTHAGAAKAGVDAMTRHLAIELGPQNVRVNGIAPGSIDGTAGFEKLMPGNDLLINIVDVVPLNRLGNKEDIANCALFLASEAASYITGQIIVVDGGAMHTFPNFTLLSAKIRDSLKSKL</sequence>
<dbReference type="STRING" id="857967.G0QUI6"/>
<dbReference type="InterPro" id="IPR036291">
    <property type="entry name" value="NAD(P)-bd_dom_sf"/>
</dbReference>
<dbReference type="CDD" id="cd05369">
    <property type="entry name" value="TER_DECR_SDR_a"/>
    <property type="match status" value="1"/>
</dbReference>
<dbReference type="GeneID" id="14907255"/>
<accession>G0QUI6</accession>
<gene>
    <name evidence="6" type="ORF">IMG5_117480</name>
</gene>
<dbReference type="Gene3D" id="3.40.50.720">
    <property type="entry name" value="NAD(P)-binding Rossmann-like Domain"/>
    <property type="match status" value="1"/>
</dbReference>
<dbReference type="FunCoup" id="G0QUI6">
    <property type="interactions" value="225"/>
</dbReference>
<dbReference type="eggNOG" id="KOG0725">
    <property type="taxonomic scope" value="Eukaryota"/>
</dbReference>
<dbReference type="GO" id="GO:0008670">
    <property type="term" value="F:2,4-dienoyl-CoA reductase (NADPH) activity"/>
    <property type="evidence" value="ECO:0007669"/>
    <property type="project" value="InterPro"/>
</dbReference>
<evidence type="ECO:0000256" key="4">
    <source>
        <dbReference type="ARBA" id="ARBA00048009"/>
    </source>
</evidence>
<dbReference type="AlphaFoldDB" id="G0QUI6"/>
<protein>
    <recommendedName>
        <fullName evidence="3">2,4-dienoyl-CoA reductase [(3E)-enoyl-CoA-producing]</fullName>
        <ecNumber evidence="3">1.3.1.124</ecNumber>
    </recommendedName>
</protein>
<keyword evidence="1" id="KW-0521">NADP</keyword>
<evidence type="ECO:0000313" key="6">
    <source>
        <dbReference type="EMBL" id="EGR31106.1"/>
    </source>
</evidence>
<reference evidence="6 7" key="1">
    <citation type="submission" date="2011-07" db="EMBL/GenBank/DDBJ databases">
        <authorList>
            <person name="Coyne R."/>
            <person name="Brami D."/>
            <person name="Johnson J."/>
            <person name="Hostetler J."/>
            <person name="Hannick L."/>
            <person name="Clark T."/>
            <person name="Cassidy-Hanley D."/>
            <person name="Inman J."/>
        </authorList>
    </citation>
    <scope>NUCLEOTIDE SEQUENCE [LARGE SCALE GENOMIC DNA]</scope>
    <source>
        <strain evidence="6 7">G5</strain>
    </source>
</reference>
<dbReference type="InterPro" id="IPR045017">
    <property type="entry name" value="DECR2-like"/>
</dbReference>
<dbReference type="OMA" id="MQAHVCA"/>
<dbReference type="SUPFAM" id="SSF51735">
    <property type="entry name" value="NAD(P)-binding Rossmann-fold domains"/>
    <property type="match status" value="1"/>
</dbReference>
<proteinExistence type="predicted"/>
<dbReference type="PRINTS" id="PR00081">
    <property type="entry name" value="GDHRDH"/>
</dbReference>
<dbReference type="InterPro" id="IPR002347">
    <property type="entry name" value="SDR_fam"/>
</dbReference>
<comment type="catalytic activity">
    <reaction evidence="4">
        <text>a (2E,4E)-dienoyl-CoA + NADPH + H(+) = a 4,5-saturated-(3E)-enoyl-CoA + NADP(+)</text>
        <dbReference type="Rhea" id="RHEA:45912"/>
        <dbReference type="ChEBI" id="CHEBI:15378"/>
        <dbReference type="ChEBI" id="CHEBI:57783"/>
        <dbReference type="ChEBI" id="CHEBI:58349"/>
        <dbReference type="ChEBI" id="CHEBI:85101"/>
        <dbReference type="ChEBI" id="CHEBI:85493"/>
        <dbReference type="EC" id="1.3.1.124"/>
    </reaction>
</comment>
<evidence type="ECO:0000256" key="1">
    <source>
        <dbReference type="ARBA" id="ARBA00022857"/>
    </source>
</evidence>
<keyword evidence="2" id="KW-0560">Oxidoreductase</keyword>
<keyword evidence="7" id="KW-1185">Reference proteome</keyword>
<dbReference type="InParanoid" id="G0QUI6"/>
<dbReference type="PANTHER" id="PTHR43296:SF2">
    <property type="entry name" value="PEROXISOMAL 2,4-DIENOYL-COA REDUCTASE [(3E)-ENOYL-COA-PRODUCING]"/>
    <property type="match status" value="1"/>
</dbReference>
<dbReference type="EC" id="1.3.1.124" evidence="3"/>
<dbReference type="OrthoDB" id="5327538at2759"/>
<dbReference type="GO" id="GO:0009062">
    <property type="term" value="P:fatty acid catabolic process"/>
    <property type="evidence" value="ECO:0007669"/>
    <property type="project" value="InterPro"/>
</dbReference>
<organism evidence="6 7">
    <name type="scientific">Ichthyophthirius multifiliis</name>
    <name type="common">White spot disease agent</name>
    <name type="synonym">Ich</name>
    <dbReference type="NCBI Taxonomy" id="5932"/>
    <lineage>
        <taxon>Eukaryota</taxon>
        <taxon>Sar</taxon>
        <taxon>Alveolata</taxon>
        <taxon>Ciliophora</taxon>
        <taxon>Intramacronucleata</taxon>
        <taxon>Oligohymenophorea</taxon>
        <taxon>Hymenostomatida</taxon>
        <taxon>Ophryoglenina</taxon>
        <taxon>Ichthyophthirius</taxon>
    </lineage>
</organism>